<dbReference type="EMBL" id="LR134289">
    <property type="protein sequence ID" value="VEE08493.1"/>
    <property type="molecule type" value="Genomic_DNA"/>
</dbReference>
<protein>
    <submittedName>
        <fullName evidence="1">Uncharacterized protein</fullName>
    </submittedName>
</protein>
<dbReference type="AlphaFoldDB" id="A0A448B3P6"/>
<sequence length="135" mass="15465">MILFFVDLTSGLFLYHTYKSILMKKIRLALLLMALPFSGLLFAQKTEITVLTQQKGPKSGAKEENIPYFIQFGIMSKNHEDFKNKYHTGVFYQNCIISYEISKQAKENNLAVAKTLTEKYGDAWKKDLGIIPYGL</sequence>
<gene>
    <name evidence="1" type="ORF">NCTC11432_02692</name>
</gene>
<dbReference type="Proteomes" id="UP000279227">
    <property type="component" value="Chromosome"/>
</dbReference>
<evidence type="ECO:0000313" key="2">
    <source>
        <dbReference type="Proteomes" id="UP000279227"/>
    </source>
</evidence>
<dbReference type="STRING" id="525257.HMPREF0204_11767"/>
<organism evidence="1 2">
    <name type="scientific">Chryseobacterium gleum</name>
    <name type="common">Flavobacterium gleum</name>
    <dbReference type="NCBI Taxonomy" id="250"/>
    <lineage>
        <taxon>Bacteria</taxon>
        <taxon>Pseudomonadati</taxon>
        <taxon>Bacteroidota</taxon>
        <taxon>Flavobacteriia</taxon>
        <taxon>Flavobacteriales</taxon>
        <taxon>Weeksellaceae</taxon>
        <taxon>Chryseobacterium group</taxon>
        <taxon>Chryseobacterium</taxon>
    </lineage>
</organism>
<accession>A0A448B3P6</accession>
<reference evidence="1 2" key="1">
    <citation type="submission" date="2018-12" db="EMBL/GenBank/DDBJ databases">
        <authorList>
            <consortium name="Pathogen Informatics"/>
        </authorList>
    </citation>
    <scope>NUCLEOTIDE SEQUENCE [LARGE SCALE GENOMIC DNA]</scope>
    <source>
        <strain evidence="1 2">NCTC11432</strain>
    </source>
</reference>
<evidence type="ECO:0000313" key="1">
    <source>
        <dbReference type="EMBL" id="VEE08493.1"/>
    </source>
</evidence>
<proteinExistence type="predicted"/>
<dbReference type="KEGG" id="cgle:NCTC11432_02692"/>
<name>A0A448B3P6_CHRGE</name>